<keyword evidence="1" id="KW-0472">Membrane</keyword>
<protein>
    <submittedName>
        <fullName evidence="2">Uncharacterized protein</fullName>
    </submittedName>
</protein>
<dbReference type="EMBL" id="MHNZ01000007">
    <property type="protein sequence ID" value="OGZ56817.1"/>
    <property type="molecule type" value="Genomic_DNA"/>
</dbReference>
<evidence type="ECO:0000313" key="2">
    <source>
        <dbReference type="EMBL" id="OGZ56817.1"/>
    </source>
</evidence>
<feature type="transmembrane region" description="Helical" evidence="1">
    <location>
        <begin position="68"/>
        <end position="88"/>
    </location>
</feature>
<proteinExistence type="predicted"/>
<comment type="caution">
    <text evidence="2">The sequence shown here is derived from an EMBL/GenBank/DDBJ whole genome shotgun (WGS) entry which is preliminary data.</text>
</comment>
<sequence>MLTVNLFVIFHTILTVVFGFIFGSFMCGYRVYDQTLYFLIITIIFVIDLTIGFLFFQKRNISPQQITLKLLVGSFTALLLTAIIVACLD</sequence>
<accession>A0A1G2H2W9</accession>
<dbReference type="AlphaFoldDB" id="A0A1G2H2W9"/>
<name>A0A1G2H2W9_9BACT</name>
<dbReference type="STRING" id="1802129.A3J04_03290"/>
<feature type="transmembrane region" description="Helical" evidence="1">
    <location>
        <begin position="36"/>
        <end position="56"/>
    </location>
</feature>
<evidence type="ECO:0000256" key="1">
    <source>
        <dbReference type="SAM" id="Phobius"/>
    </source>
</evidence>
<organism evidence="2 3">
    <name type="scientific">Candidatus Ryanbacteria bacterium RIFCSPLOWO2_02_FULL_47_14</name>
    <dbReference type="NCBI Taxonomy" id="1802129"/>
    <lineage>
        <taxon>Bacteria</taxon>
        <taxon>Candidatus Ryaniibacteriota</taxon>
    </lineage>
</organism>
<reference evidence="2 3" key="1">
    <citation type="journal article" date="2016" name="Nat. Commun.">
        <title>Thousands of microbial genomes shed light on interconnected biogeochemical processes in an aquifer system.</title>
        <authorList>
            <person name="Anantharaman K."/>
            <person name="Brown C.T."/>
            <person name="Hug L.A."/>
            <person name="Sharon I."/>
            <person name="Castelle C.J."/>
            <person name="Probst A.J."/>
            <person name="Thomas B.C."/>
            <person name="Singh A."/>
            <person name="Wilkins M.J."/>
            <person name="Karaoz U."/>
            <person name="Brodie E.L."/>
            <person name="Williams K.H."/>
            <person name="Hubbard S.S."/>
            <person name="Banfield J.F."/>
        </authorList>
    </citation>
    <scope>NUCLEOTIDE SEQUENCE [LARGE SCALE GENOMIC DNA]</scope>
</reference>
<keyword evidence="1" id="KW-1133">Transmembrane helix</keyword>
<keyword evidence="1" id="KW-0812">Transmembrane</keyword>
<dbReference type="Proteomes" id="UP000177954">
    <property type="component" value="Unassembled WGS sequence"/>
</dbReference>
<feature type="transmembrane region" description="Helical" evidence="1">
    <location>
        <begin position="6"/>
        <end position="29"/>
    </location>
</feature>
<gene>
    <name evidence="2" type="ORF">A3J04_03290</name>
</gene>
<evidence type="ECO:0000313" key="3">
    <source>
        <dbReference type="Proteomes" id="UP000177954"/>
    </source>
</evidence>